<dbReference type="EC" id="4.-.-.-" evidence="8"/>
<dbReference type="HOGENOM" id="CLU_111016_1_2_9"/>
<keyword evidence="8" id="KW-0671">Queuosine biosynthesis</keyword>
<name>D9TI95_CALOO</name>
<keyword evidence="13" id="KW-1185">Reference proteome</keyword>
<keyword evidence="11" id="KW-0472">Membrane</keyword>
<evidence type="ECO:0000256" key="10">
    <source>
        <dbReference type="PIRSR" id="PIRSR006113-2"/>
    </source>
</evidence>
<dbReference type="Proteomes" id="UP000000347">
    <property type="component" value="Chromosome"/>
</dbReference>
<evidence type="ECO:0000313" key="12">
    <source>
        <dbReference type="EMBL" id="ADL41727.1"/>
    </source>
</evidence>
<dbReference type="PANTHER" id="PTHR12589:SF7">
    <property type="entry name" value="6-PYRUVOYL TETRAHYDROBIOPTERIN SYNTHASE"/>
    <property type="match status" value="1"/>
</dbReference>
<dbReference type="AlphaFoldDB" id="D9TI95"/>
<keyword evidence="6 8" id="KW-0456">Lyase</keyword>
<accession>D9TI95</accession>
<dbReference type="KEGG" id="cob:COB47_0391"/>
<evidence type="ECO:0000256" key="8">
    <source>
        <dbReference type="PIRNR" id="PIRNR006113"/>
    </source>
</evidence>
<comment type="similarity">
    <text evidence="2 8">Belongs to the PTPS family. QueD subfamily.</text>
</comment>
<dbReference type="InterPro" id="IPR038418">
    <property type="entry name" value="6-PTP_synth/QueD_sf"/>
</dbReference>
<evidence type="ECO:0000313" key="13">
    <source>
        <dbReference type="Proteomes" id="UP000000347"/>
    </source>
</evidence>
<gene>
    <name evidence="12" type="ordered locus">COB47_0391</name>
</gene>
<comment type="cofactor">
    <cofactor evidence="8 10">
        <name>Zn(2+)</name>
        <dbReference type="ChEBI" id="CHEBI:29105"/>
    </cofactor>
    <text evidence="8 10">Binds 1 zinc ion per subunit.</text>
</comment>
<sequence length="142" mass="16504">MSKEQPLKFLVNIYYGLGVIFVMLLKKIFKFDAAHNLTKYNGKCENLHGHTYKLVVTVEGKPDNQDMVIDFVLLKKIVQNEVIDILDHAYINDIIENPTAENIAKWIWGKLSKKIEEQGVKLYEIEVWETEDSSVIYRGEDE</sequence>
<comment type="catalytic activity">
    <reaction evidence="7 8">
        <text>7,8-dihydroneopterin 3'-triphosphate + H2O = 6-carboxy-5,6,7,8-tetrahydropterin + triphosphate + acetaldehyde + 2 H(+)</text>
        <dbReference type="Rhea" id="RHEA:27966"/>
        <dbReference type="ChEBI" id="CHEBI:15343"/>
        <dbReference type="ChEBI" id="CHEBI:15377"/>
        <dbReference type="ChEBI" id="CHEBI:15378"/>
        <dbReference type="ChEBI" id="CHEBI:18036"/>
        <dbReference type="ChEBI" id="CHEBI:58462"/>
        <dbReference type="ChEBI" id="CHEBI:61032"/>
        <dbReference type="EC" id="4.1.2.50"/>
    </reaction>
</comment>
<evidence type="ECO:0000256" key="11">
    <source>
        <dbReference type="SAM" id="Phobius"/>
    </source>
</evidence>
<dbReference type="PIRSF" id="PIRSF006113">
    <property type="entry name" value="PTP_synth"/>
    <property type="match status" value="1"/>
</dbReference>
<keyword evidence="11" id="KW-0812">Transmembrane</keyword>
<keyword evidence="11" id="KW-1133">Transmembrane helix</keyword>
<dbReference type="UniPathway" id="UPA00391"/>
<feature type="active site" description="Charge relay system" evidence="9">
    <location>
        <position position="129"/>
    </location>
</feature>
<feature type="active site" description="Charge relay system" evidence="9">
    <location>
        <position position="88"/>
    </location>
</feature>
<dbReference type="Pfam" id="PF01242">
    <property type="entry name" value="PTPS"/>
    <property type="match status" value="1"/>
</dbReference>
<evidence type="ECO:0000256" key="9">
    <source>
        <dbReference type="PIRSR" id="PIRSR006113-1"/>
    </source>
</evidence>
<dbReference type="GO" id="GO:0008616">
    <property type="term" value="P:tRNA queuosine(34) biosynthetic process"/>
    <property type="evidence" value="ECO:0007669"/>
    <property type="project" value="UniProtKB-KW"/>
</dbReference>
<keyword evidence="4 8" id="KW-0479">Metal-binding</keyword>
<evidence type="ECO:0000256" key="7">
    <source>
        <dbReference type="ARBA" id="ARBA00048807"/>
    </source>
</evidence>
<dbReference type="EMBL" id="CP002164">
    <property type="protein sequence ID" value="ADL41727.1"/>
    <property type="molecule type" value="Genomic_DNA"/>
</dbReference>
<dbReference type="eggNOG" id="COG0720">
    <property type="taxonomic scope" value="Bacteria"/>
</dbReference>
<feature type="binding site" evidence="10">
    <location>
        <position position="35"/>
    </location>
    <ligand>
        <name>Zn(2+)</name>
        <dbReference type="ChEBI" id="CHEBI:29105"/>
    </ligand>
</feature>
<evidence type="ECO:0000256" key="6">
    <source>
        <dbReference type="ARBA" id="ARBA00023239"/>
    </source>
</evidence>
<evidence type="ECO:0000256" key="5">
    <source>
        <dbReference type="ARBA" id="ARBA00022833"/>
    </source>
</evidence>
<comment type="pathway">
    <text evidence="1 8">Purine metabolism; 7-cyano-7-deazaguanine biosynthesis.</text>
</comment>
<feature type="binding site" evidence="10">
    <location>
        <position position="50"/>
    </location>
    <ligand>
        <name>Zn(2+)</name>
        <dbReference type="ChEBI" id="CHEBI:29105"/>
    </ligand>
</feature>
<protein>
    <recommendedName>
        <fullName evidence="3 8">6-carboxy-5,6,7,8-tetrahydropterin synthase</fullName>
        <ecNumber evidence="8">4.-.-.-</ecNumber>
    </recommendedName>
</protein>
<dbReference type="NCBIfam" id="TIGR03367">
    <property type="entry name" value="queuosine_QueD"/>
    <property type="match status" value="1"/>
</dbReference>
<dbReference type="GO" id="GO:0070497">
    <property type="term" value="F:6-carboxytetrahydropterin synthase activity"/>
    <property type="evidence" value="ECO:0007669"/>
    <property type="project" value="UniProtKB-EC"/>
</dbReference>
<reference evidence="12 13" key="1">
    <citation type="journal article" date="2010" name="J. Bacteriol.">
        <title>Complete genome sequence of the cellulolytic thermophile Caldicellulosiruptor obsidiansis OB47T.</title>
        <authorList>
            <person name="Elkins J.G."/>
            <person name="Lochner A."/>
            <person name="Hamilton-Brehm S.D."/>
            <person name="Davenport K.W."/>
            <person name="Podar M."/>
            <person name="Brown S.D."/>
            <person name="Land M.L."/>
            <person name="Hauser L.J."/>
            <person name="Klingeman D.M."/>
            <person name="Raman B."/>
            <person name="Goodwin L.A."/>
            <person name="Tapia R."/>
            <person name="Meincke L.J."/>
            <person name="Detter J.C."/>
            <person name="Bruce D.C."/>
            <person name="Han C.S."/>
            <person name="Palumbo A.V."/>
            <person name="Cottingham R.W."/>
            <person name="Keller M."/>
            <person name="Graham D.E."/>
        </authorList>
    </citation>
    <scope>NUCLEOTIDE SEQUENCE [LARGE SCALE GENOMIC DNA]</scope>
    <source>
        <strain evidence="13">ATCC BAA-2073 / strain OB47</strain>
    </source>
</reference>
<dbReference type="STRING" id="608506.COB47_0391"/>
<dbReference type="Gene3D" id="3.30.479.10">
    <property type="entry name" value="6-pyruvoyl tetrahydropterin synthase/QueD"/>
    <property type="match status" value="2"/>
</dbReference>
<evidence type="ECO:0000256" key="1">
    <source>
        <dbReference type="ARBA" id="ARBA00005061"/>
    </source>
</evidence>
<dbReference type="SUPFAM" id="SSF55620">
    <property type="entry name" value="Tetrahydrobiopterin biosynthesis enzymes-like"/>
    <property type="match status" value="1"/>
</dbReference>
<evidence type="ECO:0000256" key="2">
    <source>
        <dbReference type="ARBA" id="ARBA00008900"/>
    </source>
</evidence>
<evidence type="ECO:0000256" key="3">
    <source>
        <dbReference type="ARBA" id="ARBA00018141"/>
    </source>
</evidence>
<organism evidence="12 13">
    <name type="scientific">Caldicellulosiruptor obsidiansis (strain ATCC BAA-2073 / JCM 16842 / OB47)</name>
    <dbReference type="NCBI Taxonomy" id="608506"/>
    <lineage>
        <taxon>Bacteria</taxon>
        <taxon>Bacillati</taxon>
        <taxon>Bacillota</taxon>
        <taxon>Bacillota incertae sedis</taxon>
        <taxon>Caldicellulosiruptorales</taxon>
        <taxon>Caldicellulosiruptoraceae</taxon>
        <taxon>Caldicellulosiruptor</taxon>
    </lineage>
</organism>
<dbReference type="GO" id="GO:0046872">
    <property type="term" value="F:metal ion binding"/>
    <property type="evidence" value="ECO:0007669"/>
    <property type="project" value="UniProtKB-KW"/>
</dbReference>
<feature type="binding site" evidence="10">
    <location>
        <position position="48"/>
    </location>
    <ligand>
        <name>Zn(2+)</name>
        <dbReference type="ChEBI" id="CHEBI:29105"/>
    </ligand>
</feature>
<proteinExistence type="inferred from homology"/>
<keyword evidence="5 8" id="KW-0862">Zinc</keyword>
<feature type="active site" description="Proton acceptor" evidence="9">
    <location>
        <position position="44"/>
    </location>
</feature>
<dbReference type="PANTHER" id="PTHR12589">
    <property type="entry name" value="PYRUVOYL TETRAHYDROBIOPTERIN SYNTHASE"/>
    <property type="match status" value="1"/>
</dbReference>
<dbReference type="InterPro" id="IPR007115">
    <property type="entry name" value="6-PTP_synth/QueD"/>
</dbReference>
<feature type="transmembrane region" description="Helical" evidence="11">
    <location>
        <begin position="6"/>
        <end position="25"/>
    </location>
</feature>
<evidence type="ECO:0000256" key="4">
    <source>
        <dbReference type="ARBA" id="ARBA00022723"/>
    </source>
</evidence>